<dbReference type="InterPro" id="IPR016164">
    <property type="entry name" value="FAD-linked_Oxase-like_C"/>
</dbReference>
<dbReference type="SUPFAM" id="SSF55103">
    <property type="entry name" value="FAD-linked oxidases, C-terminal domain"/>
    <property type="match status" value="1"/>
</dbReference>
<keyword evidence="1" id="KW-0285">Flavoprotein</keyword>
<sequence length="386" mass="40151">MTAPTSSSPALARLIDRVRHAQRQGERLVIQGGGSKRFYGSAPPQASGLDTRELSGIVSYEPSELVVTARAGTPLAELEAALAAQGQYLPFEPPHFAGDGPGRATVGGMVAAGLSGPGRASAGAVRDYMLGVAVVDGRGQWLQFGGQVMKNVAGYDVSRLMAGSLGALGVIAEVSLKVLPRPVAQATLAFALPQQAALDALNRWGGQPLPLQASVWHGGRLLLRLAGARAAVEAATALLARQYPAEVVGADDAQTAWQDWREQRVQALQAQPGEALWRLSVPQTAPAVAWPMAQGEPAIEWHGAQRWVHAPVDAAEALRSQAAALGGHATLFRAAAAPATASVPVFHPQPAALARIQARLRQAFDPDGVFAGGHLGLADVDERAAV</sequence>
<dbReference type="GO" id="GO:0071949">
    <property type="term" value="F:FAD binding"/>
    <property type="evidence" value="ECO:0007669"/>
    <property type="project" value="InterPro"/>
</dbReference>
<dbReference type="NCBIfam" id="NF008439">
    <property type="entry name" value="PRK11282.1"/>
    <property type="match status" value="1"/>
</dbReference>
<dbReference type="GO" id="GO:0003824">
    <property type="term" value="F:catalytic activity"/>
    <property type="evidence" value="ECO:0007669"/>
    <property type="project" value="InterPro"/>
</dbReference>
<dbReference type="Proteomes" id="UP000461670">
    <property type="component" value="Unassembled WGS sequence"/>
</dbReference>
<evidence type="ECO:0000313" key="5">
    <source>
        <dbReference type="Proteomes" id="UP000461670"/>
    </source>
</evidence>
<feature type="domain" description="FAD-binding PCMH-type" evidence="3">
    <location>
        <begin position="1"/>
        <end position="181"/>
    </location>
</feature>
<proteinExistence type="predicted"/>
<keyword evidence="2" id="KW-0274">FAD</keyword>
<dbReference type="InterPro" id="IPR006094">
    <property type="entry name" value="Oxid_FAD_bind_N"/>
</dbReference>
<reference evidence="5" key="1">
    <citation type="journal article" date="2020" name="MBio">
        <title>Horizontal gene transfer to a defensive symbiont with a reduced genome amongst a multipartite beetle microbiome.</title>
        <authorList>
            <person name="Waterworth S.C."/>
            <person name="Florez L.V."/>
            <person name="Rees E.R."/>
            <person name="Hertweck C."/>
            <person name="Kaltenpoth M."/>
            <person name="Kwan J.C."/>
        </authorList>
    </citation>
    <scope>NUCLEOTIDE SEQUENCE [LARGE SCALE GENOMIC DNA]</scope>
</reference>
<dbReference type="PROSITE" id="PS51387">
    <property type="entry name" value="FAD_PCMH"/>
    <property type="match status" value="1"/>
</dbReference>
<evidence type="ECO:0000256" key="1">
    <source>
        <dbReference type="ARBA" id="ARBA00022630"/>
    </source>
</evidence>
<evidence type="ECO:0000259" key="3">
    <source>
        <dbReference type="PROSITE" id="PS51387"/>
    </source>
</evidence>
<dbReference type="PANTHER" id="PTHR11748">
    <property type="entry name" value="D-LACTATE DEHYDROGENASE"/>
    <property type="match status" value="1"/>
</dbReference>
<name>A0A7V8FP05_9BURK</name>
<comment type="caution">
    <text evidence="4">The sequence shown here is derived from an EMBL/GenBank/DDBJ whole genome shotgun (WGS) entry which is preliminary data.</text>
</comment>
<dbReference type="AlphaFoldDB" id="A0A7V8FP05"/>
<gene>
    <name evidence="4" type="ORF">GAK30_01947</name>
</gene>
<evidence type="ECO:0000313" key="4">
    <source>
        <dbReference type="EMBL" id="KAF1021326.1"/>
    </source>
</evidence>
<accession>A0A7V8FP05</accession>
<dbReference type="EMBL" id="WNDQ01000023">
    <property type="protein sequence ID" value="KAF1021326.1"/>
    <property type="molecule type" value="Genomic_DNA"/>
</dbReference>
<dbReference type="InterPro" id="IPR016169">
    <property type="entry name" value="FAD-bd_PCMH_sub2"/>
</dbReference>
<protein>
    <submittedName>
        <fullName evidence="4">Putative FAD-linked oxidoreductase</fullName>
    </submittedName>
</protein>
<dbReference type="InterPro" id="IPR016166">
    <property type="entry name" value="FAD-bd_PCMH"/>
</dbReference>
<dbReference type="InterPro" id="IPR036318">
    <property type="entry name" value="FAD-bd_PCMH-like_sf"/>
</dbReference>
<dbReference type="SUPFAM" id="SSF56176">
    <property type="entry name" value="FAD-binding/transporter-associated domain-like"/>
    <property type="match status" value="1"/>
</dbReference>
<organism evidence="4 5">
    <name type="scientific">Paracidovorax wautersii</name>
    <dbReference type="NCBI Taxonomy" id="1177982"/>
    <lineage>
        <taxon>Bacteria</taxon>
        <taxon>Pseudomonadati</taxon>
        <taxon>Pseudomonadota</taxon>
        <taxon>Betaproteobacteria</taxon>
        <taxon>Burkholderiales</taxon>
        <taxon>Comamonadaceae</taxon>
        <taxon>Paracidovorax</taxon>
    </lineage>
</organism>
<dbReference type="PANTHER" id="PTHR11748:SF103">
    <property type="entry name" value="GLYCOLATE OXIDASE SUBUNIT GLCE"/>
    <property type="match status" value="1"/>
</dbReference>
<dbReference type="Gene3D" id="3.30.465.10">
    <property type="match status" value="1"/>
</dbReference>
<dbReference type="Pfam" id="PF01565">
    <property type="entry name" value="FAD_binding_4"/>
    <property type="match status" value="1"/>
</dbReference>
<evidence type="ECO:0000256" key="2">
    <source>
        <dbReference type="ARBA" id="ARBA00022827"/>
    </source>
</evidence>